<dbReference type="Proteomes" id="UP000811255">
    <property type="component" value="Unassembled WGS sequence"/>
</dbReference>
<dbReference type="EMBL" id="JAHFVK010000001">
    <property type="protein sequence ID" value="MBT2133563.1"/>
    <property type="molecule type" value="Genomic_DNA"/>
</dbReference>
<feature type="transmembrane region" description="Helical" evidence="1">
    <location>
        <begin position="25"/>
        <end position="48"/>
    </location>
</feature>
<accession>A0ABS5W1C2</accession>
<keyword evidence="1" id="KW-0812">Transmembrane</keyword>
<evidence type="ECO:0000313" key="3">
    <source>
        <dbReference type="Proteomes" id="UP000811255"/>
    </source>
</evidence>
<keyword evidence="3" id="KW-1185">Reference proteome</keyword>
<proteinExistence type="predicted"/>
<sequence length="420" mass="45701">MPSDRAEIGRHGSESRRVKRSTSEWIVRGVLTLGVASIAYVSVAGTLANVIVEVDANAADALAIVDGRIMAASAAQKFAASPNSSSTSAQAKLARKALLRDPTAVDALSVLAFQAQMRSDEKLTDRLFSYSVALSRREFGPQMWRIEKDVSLGDVDGALRNYDLALRTSDKARQMLFPVLASSTVEPEIRERLIRMLERKPAWDQAFIHFSANSGSDPTAVAQLFRESEGKGLPVEMADQARLVTRLVTRGLMDEAWDYYQTFRSAVARNHSRDPEFNSGVENPTPFDWNIGTMPGLSAAILRQGSDGFLDFALPPSTRATVVKQTQLLPPGDYRLEGRIEGVDQPERSRPYWVLSCLDGTELVRVDLPGSSQVGATFSGRFSVPADCAVQSLSLVARASDEIEGVTGRVENVQIVPVGG</sequence>
<protein>
    <submittedName>
        <fullName evidence="2">Uncharacterized protein</fullName>
    </submittedName>
</protein>
<organism evidence="2 3">
    <name type="scientific">Croceibacterium selenioxidans</name>
    <dbReference type="NCBI Taxonomy" id="2838833"/>
    <lineage>
        <taxon>Bacteria</taxon>
        <taxon>Pseudomonadati</taxon>
        <taxon>Pseudomonadota</taxon>
        <taxon>Alphaproteobacteria</taxon>
        <taxon>Sphingomonadales</taxon>
        <taxon>Erythrobacteraceae</taxon>
        <taxon>Croceibacterium</taxon>
    </lineage>
</organism>
<gene>
    <name evidence="2" type="ORF">KK137_04365</name>
</gene>
<name>A0ABS5W1C2_9SPHN</name>
<evidence type="ECO:0000256" key="1">
    <source>
        <dbReference type="SAM" id="Phobius"/>
    </source>
</evidence>
<evidence type="ECO:0000313" key="2">
    <source>
        <dbReference type="EMBL" id="MBT2133563.1"/>
    </source>
</evidence>
<keyword evidence="1" id="KW-0472">Membrane</keyword>
<dbReference type="RefSeq" id="WP_214534799.1">
    <property type="nucleotide sequence ID" value="NZ_JAHFVK010000001.1"/>
</dbReference>
<comment type="caution">
    <text evidence="2">The sequence shown here is derived from an EMBL/GenBank/DDBJ whole genome shotgun (WGS) entry which is preliminary data.</text>
</comment>
<reference evidence="2 3" key="1">
    <citation type="submission" date="2021-05" db="EMBL/GenBank/DDBJ databases">
        <title>Croceibacterium sp. LX-88 genome sequence.</title>
        <authorList>
            <person name="Luo X."/>
        </authorList>
    </citation>
    <scope>NUCLEOTIDE SEQUENCE [LARGE SCALE GENOMIC DNA]</scope>
    <source>
        <strain evidence="2 3">LX-88</strain>
    </source>
</reference>
<keyword evidence="1" id="KW-1133">Transmembrane helix</keyword>